<reference evidence="2 3" key="1">
    <citation type="submission" date="2016-08" db="EMBL/GenBank/DDBJ databases">
        <title>Draft genome sequence of allopolyploid Zygosaccharomyces rouxii.</title>
        <authorList>
            <person name="Watanabe J."/>
            <person name="Uehara K."/>
            <person name="Mogi Y."/>
            <person name="Tsukioka Y."/>
        </authorList>
    </citation>
    <scope>NUCLEOTIDE SEQUENCE [LARGE SCALE GENOMIC DNA]</scope>
    <source>
        <strain evidence="2 3">NBRC 110957</strain>
    </source>
</reference>
<sequence>MDILYHRRSHMSSRNWKISLTTFNCGKALPFDQPQLVSRILEELLPNTIADDIYVIGLQEFVPIWQGSFASVVEPLLQSLSDRIMENLNQQSGKEYSLVGFCNTGAIGLLVVADKNLVKNQVVTCNYRCGYFWSSLKGAVSLCCSLSREGDEPETFTFICSHLAANKGESYKQQRIEDYKAIMATCQEQFRLTAFKQGHIFFMGDLNFRLEGDQDLELDYTDPDMIKQLSKTRDELNICKEKGLIFQDFQEANIEFPPTYKYITNQADELNNKREPAWCDRILFKKYPQEDHKVDAYVSIRRSETLQFSDHQPVHLAIQVPRLSAASTMNSPRSLPLTQGTLTGDVADKVIGYGGWAVTKRLHFVVILLIVMYLFSKSF</sequence>
<dbReference type="GO" id="GO:0004439">
    <property type="term" value="F:phosphatidylinositol-4,5-bisphosphate 5-phosphatase activity"/>
    <property type="evidence" value="ECO:0007669"/>
    <property type="project" value="TreeGrafter"/>
</dbReference>
<dbReference type="PANTHER" id="PTHR11200">
    <property type="entry name" value="INOSITOL 5-PHOSPHATASE"/>
    <property type="match status" value="1"/>
</dbReference>
<dbReference type="InterPro" id="IPR000300">
    <property type="entry name" value="IPPc"/>
</dbReference>
<dbReference type="SMART" id="SM00128">
    <property type="entry name" value="IPPc"/>
    <property type="match status" value="1"/>
</dbReference>
<dbReference type="InterPro" id="IPR046985">
    <property type="entry name" value="IP5"/>
</dbReference>
<dbReference type="Gene3D" id="3.60.10.10">
    <property type="entry name" value="Endonuclease/exonuclease/phosphatase"/>
    <property type="match status" value="1"/>
</dbReference>
<evidence type="ECO:0000259" key="1">
    <source>
        <dbReference type="SMART" id="SM00128"/>
    </source>
</evidence>
<dbReference type="GO" id="GO:0046856">
    <property type="term" value="P:phosphatidylinositol dephosphorylation"/>
    <property type="evidence" value="ECO:0007669"/>
    <property type="project" value="InterPro"/>
</dbReference>
<accession>A0A1Q2ZUY0</accession>
<organism evidence="2 3">
    <name type="scientific">Zygosaccharomyces rouxii</name>
    <dbReference type="NCBI Taxonomy" id="4956"/>
    <lineage>
        <taxon>Eukaryota</taxon>
        <taxon>Fungi</taxon>
        <taxon>Dikarya</taxon>
        <taxon>Ascomycota</taxon>
        <taxon>Saccharomycotina</taxon>
        <taxon>Saccharomycetes</taxon>
        <taxon>Saccharomycetales</taxon>
        <taxon>Saccharomycetaceae</taxon>
        <taxon>Zygosaccharomyces</taxon>
    </lineage>
</organism>
<feature type="domain" description="Inositol polyphosphate-related phosphatase" evidence="1">
    <location>
        <begin position="14"/>
        <end position="327"/>
    </location>
</feature>
<dbReference type="Proteomes" id="UP000187013">
    <property type="component" value="Unassembled WGS sequence"/>
</dbReference>
<dbReference type="OMA" id="ITIWARC"/>
<name>A0A1Q2ZUY0_ZYGRO</name>
<protein>
    <recommendedName>
        <fullName evidence="1">Inositol polyphosphate-related phosphatase domain-containing protein</fullName>
    </recommendedName>
</protein>
<comment type="caution">
    <text evidence="2">The sequence shown here is derived from an EMBL/GenBank/DDBJ whole genome shotgun (WGS) entry which is preliminary data.</text>
</comment>
<dbReference type="AlphaFoldDB" id="A0A1Q2ZUY0"/>
<dbReference type="InterPro" id="IPR036691">
    <property type="entry name" value="Endo/exonu/phosph_ase_sf"/>
</dbReference>
<dbReference type="PANTHER" id="PTHR11200:SF275">
    <property type="entry name" value="LD06095P"/>
    <property type="match status" value="1"/>
</dbReference>
<dbReference type="eggNOG" id="KOG0565">
    <property type="taxonomic scope" value="Eukaryota"/>
</dbReference>
<dbReference type="OrthoDB" id="62798at2759"/>
<dbReference type="SUPFAM" id="SSF56219">
    <property type="entry name" value="DNase I-like"/>
    <property type="match status" value="1"/>
</dbReference>
<gene>
    <name evidence="2" type="ORF">ZYGR_0H00460</name>
</gene>
<dbReference type="Pfam" id="PF22669">
    <property type="entry name" value="Exo_endo_phos2"/>
    <property type="match status" value="1"/>
</dbReference>
<evidence type="ECO:0000313" key="2">
    <source>
        <dbReference type="EMBL" id="GAV47205.1"/>
    </source>
</evidence>
<proteinExistence type="predicted"/>
<dbReference type="EMBL" id="BDGX01000008">
    <property type="protein sequence ID" value="GAV47205.1"/>
    <property type="molecule type" value="Genomic_DNA"/>
</dbReference>
<evidence type="ECO:0000313" key="3">
    <source>
        <dbReference type="Proteomes" id="UP000187013"/>
    </source>
</evidence>